<keyword evidence="4" id="KW-0804">Transcription</keyword>
<protein>
    <submittedName>
        <fullName evidence="6">LysR family transcriptional regulator</fullName>
    </submittedName>
</protein>
<dbReference type="Proteomes" id="UP001596030">
    <property type="component" value="Unassembled WGS sequence"/>
</dbReference>
<keyword evidence="7" id="KW-1185">Reference proteome</keyword>
<dbReference type="InterPro" id="IPR036388">
    <property type="entry name" value="WH-like_DNA-bd_sf"/>
</dbReference>
<feature type="domain" description="HTH lysR-type" evidence="5">
    <location>
        <begin position="5"/>
        <end position="62"/>
    </location>
</feature>
<evidence type="ECO:0000256" key="1">
    <source>
        <dbReference type="ARBA" id="ARBA00009437"/>
    </source>
</evidence>
<dbReference type="PANTHER" id="PTHR30537">
    <property type="entry name" value="HTH-TYPE TRANSCRIPTIONAL REGULATOR"/>
    <property type="match status" value="1"/>
</dbReference>
<keyword evidence="3" id="KW-0238">DNA-binding</keyword>
<comment type="similarity">
    <text evidence="1">Belongs to the LysR transcriptional regulatory family.</text>
</comment>
<evidence type="ECO:0000259" key="5">
    <source>
        <dbReference type="PROSITE" id="PS50931"/>
    </source>
</evidence>
<dbReference type="Gene3D" id="3.40.190.290">
    <property type="match status" value="1"/>
</dbReference>
<dbReference type="SUPFAM" id="SSF53850">
    <property type="entry name" value="Periplasmic binding protein-like II"/>
    <property type="match status" value="1"/>
</dbReference>
<dbReference type="CDD" id="cd05466">
    <property type="entry name" value="PBP2_LTTR_substrate"/>
    <property type="match status" value="1"/>
</dbReference>
<dbReference type="Pfam" id="PF00126">
    <property type="entry name" value="HTH_1"/>
    <property type="match status" value="1"/>
</dbReference>
<sequence>MFSSMNWDDLRVFLSIARSHTQGEAARSLGVSHPTVGRRLQALEQAVGQKLFQRSPEGLVLTEEGESVLVLAEQMEESALAVSRRLSGSPGEISGHLRIASSDWFGAWALPALLARYTRENPAVTVDLLTGTRLADLAHREADVAFRVVPFDQPDIVQRRLMTVRFGVYSALSFPSPEEGDGEGVTIFEDLATPTYPNPDWLKSRFPNARVAFRSNNRTAQALLAAEGEGLVLLPLSVGDSSPELRRISLSEEPPGRDLWIGYHADLRRLARLRAFLELAIEVLAD</sequence>
<evidence type="ECO:0000256" key="3">
    <source>
        <dbReference type="ARBA" id="ARBA00023125"/>
    </source>
</evidence>
<organism evidence="6 7">
    <name type="scientific">Chromohalobacter sarecensis</name>
    <dbReference type="NCBI Taxonomy" id="245294"/>
    <lineage>
        <taxon>Bacteria</taxon>
        <taxon>Pseudomonadati</taxon>
        <taxon>Pseudomonadota</taxon>
        <taxon>Gammaproteobacteria</taxon>
        <taxon>Oceanospirillales</taxon>
        <taxon>Halomonadaceae</taxon>
        <taxon>Chromohalobacter</taxon>
    </lineage>
</organism>
<proteinExistence type="inferred from homology"/>
<gene>
    <name evidence="6" type="ORF">ACFO0U_15560</name>
</gene>
<dbReference type="SUPFAM" id="SSF46785">
    <property type="entry name" value="Winged helix' DNA-binding domain"/>
    <property type="match status" value="1"/>
</dbReference>
<keyword evidence="2" id="KW-0805">Transcription regulation</keyword>
<evidence type="ECO:0000313" key="6">
    <source>
        <dbReference type="EMBL" id="MFC4540185.1"/>
    </source>
</evidence>
<evidence type="ECO:0000313" key="7">
    <source>
        <dbReference type="Proteomes" id="UP001596030"/>
    </source>
</evidence>
<name>A0ABV9D4F3_9GAMM</name>
<dbReference type="PROSITE" id="PS50931">
    <property type="entry name" value="HTH_LYSR"/>
    <property type="match status" value="1"/>
</dbReference>
<dbReference type="EMBL" id="JBHSEU010000021">
    <property type="protein sequence ID" value="MFC4540185.1"/>
    <property type="molecule type" value="Genomic_DNA"/>
</dbReference>
<evidence type="ECO:0000256" key="2">
    <source>
        <dbReference type="ARBA" id="ARBA00023015"/>
    </source>
</evidence>
<dbReference type="InterPro" id="IPR036390">
    <property type="entry name" value="WH_DNA-bd_sf"/>
</dbReference>
<dbReference type="InterPro" id="IPR058163">
    <property type="entry name" value="LysR-type_TF_proteobact-type"/>
</dbReference>
<dbReference type="Gene3D" id="1.10.10.10">
    <property type="entry name" value="Winged helix-like DNA-binding domain superfamily/Winged helix DNA-binding domain"/>
    <property type="match status" value="1"/>
</dbReference>
<dbReference type="PANTHER" id="PTHR30537:SF3">
    <property type="entry name" value="TRANSCRIPTIONAL REGULATORY PROTEIN"/>
    <property type="match status" value="1"/>
</dbReference>
<comment type="caution">
    <text evidence="6">The sequence shown here is derived from an EMBL/GenBank/DDBJ whole genome shotgun (WGS) entry which is preliminary data.</text>
</comment>
<accession>A0ABV9D4F3</accession>
<dbReference type="Pfam" id="PF03466">
    <property type="entry name" value="LysR_substrate"/>
    <property type="match status" value="1"/>
</dbReference>
<evidence type="ECO:0000256" key="4">
    <source>
        <dbReference type="ARBA" id="ARBA00023163"/>
    </source>
</evidence>
<dbReference type="InterPro" id="IPR000847">
    <property type="entry name" value="LysR_HTH_N"/>
</dbReference>
<dbReference type="InterPro" id="IPR005119">
    <property type="entry name" value="LysR_subst-bd"/>
</dbReference>
<reference evidence="7" key="1">
    <citation type="journal article" date="2019" name="Int. J. Syst. Evol. Microbiol.">
        <title>The Global Catalogue of Microorganisms (GCM) 10K type strain sequencing project: providing services to taxonomists for standard genome sequencing and annotation.</title>
        <authorList>
            <consortium name="The Broad Institute Genomics Platform"/>
            <consortium name="The Broad Institute Genome Sequencing Center for Infectious Disease"/>
            <person name="Wu L."/>
            <person name="Ma J."/>
        </authorList>
    </citation>
    <scope>NUCLEOTIDE SEQUENCE [LARGE SCALE GENOMIC DNA]</scope>
    <source>
        <strain evidence="7">CGMCC 1.12121</strain>
    </source>
</reference>